<dbReference type="AlphaFoldDB" id="A0A1G8BTU8"/>
<accession>A0A1G8BTU8</accession>
<evidence type="ECO:0000313" key="2">
    <source>
        <dbReference type="Proteomes" id="UP000199045"/>
    </source>
</evidence>
<dbReference type="STRING" id="104663.SAMN04488121_111157"/>
<dbReference type="Proteomes" id="UP000199045">
    <property type="component" value="Unassembled WGS sequence"/>
</dbReference>
<dbReference type="RefSeq" id="WP_089837887.1">
    <property type="nucleotide sequence ID" value="NZ_FNBN01000011.1"/>
</dbReference>
<proteinExistence type="predicted"/>
<name>A0A1G8BTU8_CHIFI</name>
<gene>
    <name evidence="1" type="ORF">SAMN04488121_111157</name>
</gene>
<protein>
    <submittedName>
        <fullName evidence="1">Uncharacterized protein</fullName>
    </submittedName>
</protein>
<reference evidence="1 2" key="1">
    <citation type="submission" date="2016-10" db="EMBL/GenBank/DDBJ databases">
        <authorList>
            <person name="de Groot N.N."/>
        </authorList>
    </citation>
    <scope>NUCLEOTIDE SEQUENCE [LARGE SCALE GENOMIC DNA]</scope>
    <source>
        <strain evidence="1 2">DSM 527</strain>
    </source>
</reference>
<sequence length="69" mass="8029">MSKFKDVIVTLSKKHPETGEPAQAGHTFVIGTLGKKKDWYEIETEQLNKFKNEDLQLELFKLLHPQTHH</sequence>
<dbReference type="OrthoDB" id="676706at2"/>
<organism evidence="1 2">
    <name type="scientific">Chitinophaga filiformis</name>
    <name type="common">Myxococcus filiformis</name>
    <name type="synonym">Flexibacter filiformis</name>
    <dbReference type="NCBI Taxonomy" id="104663"/>
    <lineage>
        <taxon>Bacteria</taxon>
        <taxon>Pseudomonadati</taxon>
        <taxon>Bacteroidota</taxon>
        <taxon>Chitinophagia</taxon>
        <taxon>Chitinophagales</taxon>
        <taxon>Chitinophagaceae</taxon>
        <taxon>Chitinophaga</taxon>
    </lineage>
</organism>
<dbReference type="EMBL" id="FNBN01000011">
    <property type="protein sequence ID" value="SDH36627.1"/>
    <property type="molecule type" value="Genomic_DNA"/>
</dbReference>
<evidence type="ECO:0000313" key="1">
    <source>
        <dbReference type="EMBL" id="SDH36627.1"/>
    </source>
</evidence>